<comment type="similarity">
    <text evidence="6">Belongs to the mitochondrion-specific ribosomal protein mL45 family.</text>
</comment>
<dbReference type="SUPFAM" id="SSF54427">
    <property type="entry name" value="NTF2-like"/>
    <property type="match status" value="1"/>
</dbReference>
<dbReference type="InterPro" id="IPR051975">
    <property type="entry name" value="mtLSU_mL45"/>
</dbReference>
<dbReference type="GO" id="GO:1990904">
    <property type="term" value="C:ribonucleoprotein complex"/>
    <property type="evidence" value="ECO:0007669"/>
    <property type="project" value="UniProtKB-KW"/>
</dbReference>
<dbReference type="AlphaFoldDB" id="A0AAD9P0U6"/>
<organism evidence="11 12">
    <name type="scientific">Ridgeia piscesae</name>
    <name type="common">Tubeworm</name>
    <dbReference type="NCBI Taxonomy" id="27915"/>
    <lineage>
        <taxon>Eukaryota</taxon>
        <taxon>Metazoa</taxon>
        <taxon>Spiralia</taxon>
        <taxon>Lophotrochozoa</taxon>
        <taxon>Annelida</taxon>
        <taxon>Polychaeta</taxon>
        <taxon>Sedentaria</taxon>
        <taxon>Canalipalpata</taxon>
        <taxon>Sabellida</taxon>
        <taxon>Siboglinidae</taxon>
        <taxon>Ridgeia</taxon>
    </lineage>
</organism>
<dbReference type="GO" id="GO:0005840">
    <property type="term" value="C:ribosome"/>
    <property type="evidence" value="ECO:0007669"/>
    <property type="project" value="UniProtKB-KW"/>
</dbReference>
<evidence type="ECO:0000256" key="4">
    <source>
        <dbReference type="ARBA" id="ARBA00023128"/>
    </source>
</evidence>
<keyword evidence="4" id="KW-0496">Mitochondrion</keyword>
<dbReference type="InterPro" id="IPR007379">
    <property type="entry name" value="Tim44-like_dom"/>
</dbReference>
<comment type="subcellular location">
    <subcellularLocation>
        <location evidence="1">Mitochondrion</location>
    </subcellularLocation>
</comment>
<dbReference type="InterPro" id="IPR032710">
    <property type="entry name" value="NTF2-like_dom_sf"/>
</dbReference>
<evidence type="ECO:0000256" key="3">
    <source>
        <dbReference type="ARBA" id="ARBA00022980"/>
    </source>
</evidence>
<feature type="domain" description="Tim44-like" evidence="10">
    <location>
        <begin position="145"/>
        <end position="295"/>
    </location>
</feature>
<dbReference type="GO" id="GO:0005739">
    <property type="term" value="C:mitochondrion"/>
    <property type="evidence" value="ECO:0007669"/>
    <property type="project" value="UniProtKB-SubCell"/>
</dbReference>
<comment type="caution">
    <text evidence="11">The sequence shown here is derived from an EMBL/GenBank/DDBJ whole genome shotgun (WGS) entry which is preliminary data.</text>
</comment>
<evidence type="ECO:0000256" key="6">
    <source>
        <dbReference type="ARBA" id="ARBA00038073"/>
    </source>
</evidence>
<evidence type="ECO:0000256" key="9">
    <source>
        <dbReference type="SAM" id="MobiDB-lite"/>
    </source>
</evidence>
<dbReference type="Proteomes" id="UP001209878">
    <property type="component" value="Unassembled WGS sequence"/>
</dbReference>
<name>A0AAD9P0U6_RIDPI</name>
<evidence type="ECO:0000256" key="8">
    <source>
        <dbReference type="ARBA" id="ARBA00043031"/>
    </source>
</evidence>
<dbReference type="FunFam" id="3.10.450.240:FF:000003">
    <property type="entry name" value="39S ribosomal protein L45, mitochondrial"/>
    <property type="match status" value="1"/>
</dbReference>
<protein>
    <recommendedName>
        <fullName evidence="7">Large ribosomal subunit protein mL45</fullName>
    </recommendedName>
    <alternativeName>
        <fullName evidence="8">39S ribosomal protein L45, mitochondrial</fullName>
    </alternativeName>
</protein>
<evidence type="ECO:0000256" key="5">
    <source>
        <dbReference type="ARBA" id="ARBA00023274"/>
    </source>
</evidence>
<evidence type="ECO:0000313" key="12">
    <source>
        <dbReference type="Proteomes" id="UP001209878"/>
    </source>
</evidence>
<keyword evidence="12" id="KW-1185">Reference proteome</keyword>
<dbReference type="PANTHER" id="PTHR28554">
    <property type="entry name" value="39S RIBOSOMAL PROTEIN L45, MITOCHONDRIAL"/>
    <property type="match status" value="1"/>
</dbReference>
<dbReference type="PANTHER" id="PTHR28554:SF1">
    <property type="entry name" value="LARGE RIBOSOMAL SUBUNIT PROTEIN ML45"/>
    <property type="match status" value="1"/>
</dbReference>
<evidence type="ECO:0000259" key="10">
    <source>
        <dbReference type="SMART" id="SM00978"/>
    </source>
</evidence>
<evidence type="ECO:0000313" key="11">
    <source>
        <dbReference type="EMBL" id="KAK2186042.1"/>
    </source>
</evidence>
<evidence type="ECO:0000256" key="7">
    <source>
        <dbReference type="ARBA" id="ARBA00039448"/>
    </source>
</evidence>
<dbReference type="Gene3D" id="3.10.450.240">
    <property type="match status" value="1"/>
</dbReference>
<dbReference type="SMART" id="SM00978">
    <property type="entry name" value="Tim44"/>
    <property type="match status" value="1"/>
</dbReference>
<evidence type="ECO:0000256" key="2">
    <source>
        <dbReference type="ARBA" id="ARBA00022946"/>
    </source>
</evidence>
<dbReference type="EMBL" id="JAODUO010000214">
    <property type="protein sequence ID" value="KAK2186042.1"/>
    <property type="molecule type" value="Genomic_DNA"/>
</dbReference>
<proteinExistence type="inferred from homology"/>
<keyword evidence="3" id="KW-0689">Ribosomal protein</keyword>
<keyword evidence="5" id="KW-0687">Ribonucleoprotein</keyword>
<feature type="region of interest" description="Disordered" evidence="9">
    <location>
        <begin position="309"/>
        <end position="342"/>
    </location>
</feature>
<reference evidence="11" key="1">
    <citation type="journal article" date="2023" name="Mol. Biol. Evol.">
        <title>Third-Generation Sequencing Reveals the Adaptive Role of the Epigenome in Three Deep-Sea Polychaetes.</title>
        <authorList>
            <person name="Perez M."/>
            <person name="Aroh O."/>
            <person name="Sun Y."/>
            <person name="Lan Y."/>
            <person name="Juniper S.K."/>
            <person name="Young C.R."/>
            <person name="Angers B."/>
            <person name="Qian P.Y."/>
        </authorList>
    </citation>
    <scope>NUCLEOTIDE SEQUENCE</scope>
    <source>
        <strain evidence="11">R07B-5</strain>
    </source>
</reference>
<gene>
    <name evidence="11" type="ORF">NP493_204g00008</name>
</gene>
<dbReference type="Pfam" id="PF04280">
    <property type="entry name" value="Tim44"/>
    <property type="match status" value="1"/>
</dbReference>
<evidence type="ECO:0000256" key="1">
    <source>
        <dbReference type="ARBA" id="ARBA00004173"/>
    </source>
</evidence>
<keyword evidence="2" id="KW-0809">Transit peptide</keyword>
<accession>A0AAD9P0U6</accession>
<sequence>MAASIGSRMCLRCPSIKNLSIQRTSPVLSIASQQQVRERHSKHYEPKWRKLRAQKVIKFLLIQMNIPDWNKLRREANYTPEEMRREMKKKGILPPRTFTERSILISSTSSLFEEYVPPEGDGLASLVSGAGAKQRMTELEKKGKSYMQLRKIRQFDEEFDTKTFPDDAQEIYIKANKLLENHKENEDELHDLVTEKAYPEMIYKLDKRTLRWTFIKSLEPPRVVHIRTTHLISKENVYAQVTVRLHTQQSLALYDRFGRLMYGGENLLKDCLEYVVYEKHLSDEYGRWRLHGKVIPSWMPPQPGLYRTMRQPHFEAPDDDEETAVTEKKPDQGSGDRTLATA</sequence>